<dbReference type="RefSeq" id="WP_173770044.1">
    <property type="nucleotide sequence ID" value="NZ_JAAIPU010000005.1"/>
</dbReference>
<reference evidence="1 2" key="1">
    <citation type="journal article" date="2020" name="Cell Host Microbe">
        <title>Functional and Genomic Variation between Human-Derived Isolates of Lachnospiraceae Reveals Inter- and Intra-Species Diversity.</title>
        <authorList>
            <person name="Sorbara M.T."/>
            <person name="Littmann E.R."/>
            <person name="Fontana E."/>
            <person name="Moody T.U."/>
            <person name="Kohout C.E."/>
            <person name="Gjonbalaj M."/>
            <person name="Eaton V."/>
            <person name="Seok R."/>
            <person name="Leiner I.M."/>
            <person name="Pamer E.G."/>
        </authorList>
    </citation>
    <scope>NUCLEOTIDE SEQUENCE [LARGE SCALE GENOMIC DNA]</scope>
    <source>
        <strain evidence="1 2">MSK.17.74</strain>
    </source>
</reference>
<keyword evidence="2" id="KW-1185">Reference proteome</keyword>
<protein>
    <submittedName>
        <fullName evidence="1">Uncharacterized protein</fullName>
    </submittedName>
</protein>
<dbReference type="EMBL" id="JAAITS010000039">
    <property type="protein sequence ID" value="NSG86389.1"/>
    <property type="molecule type" value="Genomic_DNA"/>
</dbReference>
<accession>A0ABX2H8J0</accession>
<organism evidence="1 2">
    <name type="scientific">Blautia faecis</name>
    <dbReference type="NCBI Taxonomy" id="871665"/>
    <lineage>
        <taxon>Bacteria</taxon>
        <taxon>Bacillati</taxon>
        <taxon>Bacillota</taxon>
        <taxon>Clostridia</taxon>
        <taxon>Lachnospirales</taxon>
        <taxon>Lachnospiraceae</taxon>
        <taxon>Blautia</taxon>
    </lineage>
</organism>
<proteinExistence type="predicted"/>
<evidence type="ECO:0000313" key="1">
    <source>
        <dbReference type="EMBL" id="NSG86389.1"/>
    </source>
</evidence>
<dbReference type="Proteomes" id="UP001644719">
    <property type="component" value="Unassembled WGS sequence"/>
</dbReference>
<dbReference type="GeneID" id="69512532"/>
<evidence type="ECO:0000313" key="2">
    <source>
        <dbReference type="Proteomes" id="UP001644719"/>
    </source>
</evidence>
<comment type="caution">
    <text evidence="1">The sequence shown here is derived from an EMBL/GenBank/DDBJ whole genome shotgun (WGS) entry which is preliminary data.</text>
</comment>
<name>A0ABX2H8J0_9FIRM</name>
<sequence>MMYCEFIDISEYGENYITFTEYHDYIEPIYMDADLSKQDFVALLKETIHQMVEPVVQRAIHNIPLPDKLAIAFSDEEPVELLDRIAKIDFEARKLVYQYLKLMLTI</sequence>
<gene>
    <name evidence="1" type="ORF">G5B17_13460</name>
</gene>